<keyword evidence="1" id="KW-0812">Transmembrane</keyword>
<evidence type="ECO:0000313" key="3">
    <source>
        <dbReference type="Proteomes" id="UP000596827"/>
    </source>
</evidence>
<keyword evidence="1" id="KW-0472">Membrane</keyword>
<dbReference type="Proteomes" id="UP000596827">
    <property type="component" value="Unassembled WGS sequence"/>
</dbReference>
<reference evidence="2" key="1">
    <citation type="submission" date="2020-08" db="EMBL/GenBank/DDBJ databases">
        <title>Ramlibacter sp. GTP1 16S ribosomal RNA gene genome sequencing and assembly.</title>
        <authorList>
            <person name="Kang M."/>
        </authorList>
    </citation>
    <scope>NUCLEOTIDE SEQUENCE</scope>
    <source>
        <strain evidence="2">GTP1</strain>
    </source>
</reference>
<accession>A0A923M9B9</accession>
<keyword evidence="3" id="KW-1185">Reference proteome</keyword>
<feature type="transmembrane region" description="Helical" evidence="1">
    <location>
        <begin position="195"/>
        <end position="216"/>
    </location>
</feature>
<protein>
    <submittedName>
        <fullName evidence="2">Uncharacterized protein</fullName>
    </submittedName>
</protein>
<dbReference type="AlphaFoldDB" id="A0A923M9B9"/>
<evidence type="ECO:0000256" key="1">
    <source>
        <dbReference type="SAM" id="Phobius"/>
    </source>
</evidence>
<evidence type="ECO:0000313" key="2">
    <source>
        <dbReference type="EMBL" id="MBC5766203.1"/>
    </source>
</evidence>
<comment type="caution">
    <text evidence="2">The sequence shown here is derived from an EMBL/GenBank/DDBJ whole genome shotgun (WGS) entry which is preliminary data.</text>
</comment>
<gene>
    <name evidence="2" type="ORF">H8R02_17180</name>
</gene>
<proteinExistence type="predicted"/>
<sequence length="220" mass="24511">MEPVYHVILEGRQVGPYDRRTIVGMRIKNTLTSGHELLTPEGQRLTVADLVKLRPRDNSFNPMRSGSFSIVQATYSASLLKVEGRGHDIPSFKDEIEARVQQDVLRMAGRFRAGFGWKEDRIKLPLKDVVHARVRNSIVELWLRSDGQDKLQKLTLELFTHEAAGEFVEWLPNATPWPEADSQPAPLTPSPNRGLMIAASAAVVVVIVVVAVLAMAKRVA</sequence>
<name>A0A923M9B9_9BURK</name>
<dbReference type="RefSeq" id="WP_187082674.1">
    <property type="nucleotide sequence ID" value="NZ_JACORU010000006.1"/>
</dbReference>
<dbReference type="EMBL" id="JACORU010000006">
    <property type="protein sequence ID" value="MBC5766203.1"/>
    <property type="molecule type" value="Genomic_DNA"/>
</dbReference>
<organism evidence="2 3">
    <name type="scientific">Ramlibacter albus</name>
    <dbReference type="NCBI Taxonomy" id="2079448"/>
    <lineage>
        <taxon>Bacteria</taxon>
        <taxon>Pseudomonadati</taxon>
        <taxon>Pseudomonadota</taxon>
        <taxon>Betaproteobacteria</taxon>
        <taxon>Burkholderiales</taxon>
        <taxon>Comamonadaceae</taxon>
        <taxon>Ramlibacter</taxon>
    </lineage>
</organism>
<keyword evidence="1" id="KW-1133">Transmembrane helix</keyword>